<dbReference type="Proteomes" id="UP000675664">
    <property type="component" value="Unassembled WGS sequence"/>
</dbReference>
<dbReference type="EMBL" id="JAGSND010000014">
    <property type="protein sequence ID" value="MBR0599541.1"/>
    <property type="molecule type" value="Genomic_DNA"/>
</dbReference>
<feature type="domain" description="Polymerase beta nucleotidyltransferase" evidence="1">
    <location>
        <begin position="12"/>
        <end position="101"/>
    </location>
</feature>
<dbReference type="Gene3D" id="3.30.460.10">
    <property type="entry name" value="Beta Polymerase, domain 2"/>
    <property type="match status" value="1"/>
</dbReference>
<evidence type="ECO:0000259" key="1">
    <source>
        <dbReference type="Pfam" id="PF18765"/>
    </source>
</evidence>
<evidence type="ECO:0000313" key="3">
    <source>
        <dbReference type="Proteomes" id="UP000675664"/>
    </source>
</evidence>
<dbReference type="SUPFAM" id="SSF81301">
    <property type="entry name" value="Nucleotidyltransferase"/>
    <property type="match status" value="1"/>
</dbReference>
<protein>
    <submittedName>
        <fullName evidence="2">Nucleotidyltransferase domain-containing protein</fullName>
    </submittedName>
</protein>
<dbReference type="InterPro" id="IPR041633">
    <property type="entry name" value="Polbeta"/>
</dbReference>
<organism evidence="2 3">
    <name type="scientific">Sinanaerobacter chloroacetimidivorans</name>
    <dbReference type="NCBI Taxonomy" id="2818044"/>
    <lineage>
        <taxon>Bacteria</taxon>
        <taxon>Bacillati</taxon>
        <taxon>Bacillota</taxon>
        <taxon>Clostridia</taxon>
        <taxon>Peptostreptococcales</taxon>
        <taxon>Anaerovoracaceae</taxon>
        <taxon>Sinanaerobacter</taxon>
    </lineage>
</organism>
<dbReference type="Pfam" id="PF18765">
    <property type="entry name" value="Polbeta"/>
    <property type="match status" value="1"/>
</dbReference>
<name>A0A8J7W372_9FIRM</name>
<comment type="caution">
    <text evidence="2">The sequence shown here is derived from an EMBL/GenBank/DDBJ whole genome shotgun (WGS) entry which is preliminary data.</text>
</comment>
<reference evidence="2" key="2">
    <citation type="submission" date="2021-04" db="EMBL/GenBank/DDBJ databases">
        <authorList>
            <person name="Liu J."/>
        </authorList>
    </citation>
    <scope>NUCLEOTIDE SEQUENCE</scope>
    <source>
        <strain evidence="2">BAD-6</strain>
    </source>
</reference>
<evidence type="ECO:0000313" key="2">
    <source>
        <dbReference type="EMBL" id="MBR0599541.1"/>
    </source>
</evidence>
<accession>A0A8J7W372</accession>
<dbReference type="AlphaFoldDB" id="A0A8J7W372"/>
<dbReference type="InterPro" id="IPR043519">
    <property type="entry name" value="NT_sf"/>
</dbReference>
<sequence length="104" mass="11887">MFGLNENEVQIIQRTLAECPELEKAIVFGSRAMGNYKTGSDIDLALFGKGISRKTILDLYDQLNEVLNLPYHFDIIDYHGITNEALKKHIDDIGISIWENKNFK</sequence>
<proteinExistence type="predicted"/>
<reference evidence="2" key="1">
    <citation type="submission" date="2021-04" db="EMBL/GenBank/DDBJ databases">
        <title>Sinoanaerobacter chloroacetimidivorans sp. nov., an obligate anaerobic bacterium isolated from anaerobic sludge.</title>
        <authorList>
            <person name="Bao Y."/>
        </authorList>
    </citation>
    <scope>NUCLEOTIDE SEQUENCE</scope>
    <source>
        <strain evidence="2">BAD-6</strain>
    </source>
</reference>
<gene>
    <name evidence="2" type="ORF">KCX82_16775</name>
</gene>
<dbReference type="CDD" id="cd05403">
    <property type="entry name" value="NT_KNTase_like"/>
    <property type="match status" value="1"/>
</dbReference>
<keyword evidence="3" id="KW-1185">Reference proteome</keyword>